<accession>A0AAN9SR16</accession>
<dbReference type="InterPro" id="IPR044600">
    <property type="entry name" value="ATL1/ATL16-like"/>
</dbReference>
<keyword evidence="18" id="KW-1185">Reference proteome</keyword>
<comment type="pathway">
    <text evidence="3">Protein modification; protein ubiquitination.</text>
</comment>
<feature type="transmembrane region" description="Helical" evidence="15">
    <location>
        <begin position="20"/>
        <end position="40"/>
    </location>
</feature>
<evidence type="ECO:0000256" key="6">
    <source>
        <dbReference type="ARBA" id="ARBA00022692"/>
    </source>
</evidence>
<gene>
    <name evidence="17" type="ORF">VNO78_05569</name>
</gene>
<evidence type="ECO:0000256" key="1">
    <source>
        <dbReference type="ARBA" id="ARBA00000900"/>
    </source>
</evidence>
<dbReference type="SMART" id="SM00184">
    <property type="entry name" value="RING"/>
    <property type="match status" value="1"/>
</dbReference>
<evidence type="ECO:0000259" key="16">
    <source>
        <dbReference type="PROSITE" id="PS50089"/>
    </source>
</evidence>
<feature type="domain" description="RING-type" evidence="16">
    <location>
        <begin position="104"/>
        <end position="146"/>
    </location>
</feature>
<dbReference type="CDD" id="cd16461">
    <property type="entry name" value="RING-H2_EL5-like"/>
    <property type="match status" value="1"/>
</dbReference>
<dbReference type="Proteomes" id="UP001386955">
    <property type="component" value="Unassembled WGS sequence"/>
</dbReference>
<evidence type="ECO:0000256" key="14">
    <source>
        <dbReference type="PROSITE-ProRule" id="PRU00175"/>
    </source>
</evidence>
<evidence type="ECO:0000256" key="11">
    <source>
        <dbReference type="ARBA" id="ARBA00022989"/>
    </source>
</evidence>
<evidence type="ECO:0000256" key="13">
    <source>
        <dbReference type="ARBA" id="ARBA00024209"/>
    </source>
</evidence>
<evidence type="ECO:0000256" key="15">
    <source>
        <dbReference type="SAM" id="Phobius"/>
    </source>
</evidence>
<comment type="catalytic activity">
    <reaction evidence="1">
        <text>S-ubiquitinyl-[E2 ubiquitin-conjugating enzyme]-L-cysteine + [acceptor protein]-L-lysine = [E2 ubiquitin-conjugating enzyme]-L-cysteine + N(6)-ubiquitinyl-[acceptor protein]-L-lysine.</text>
        <dbReference type="EC" id="2.3.2.27"/>
    </reaction>
</comment>
<keyword evidence="9" id="KW-0833">Ubl conjugation pathway</keyword>
<keyword evidence="5" id="KW-0808">Transferase</keyword>
<evidence type="ECO:0000256" key="2">
    <source>
        <dbReference type="ARBA" id="ARBA00004167"/>
    </source>
</evidence>
<dbReference type="Pfam" id="PF13639">
    <property type="entry name" value="zf-RING_2"/>
    <property type="match status" value="1"/>
</dbReference>
<dbReference type="FunFam" id="3.30.40.10:FF:000187">
    <property type="entry name" value="E3 ubiquitin-protein ligase ATL6"/>
    <property type="match status" value="1"/>
</dbReference>
<dbReference type="PANTHER" id="PTHR46913">
    <property type="entry name" value="RING-H2 FINGER PROTEIN ATL16"/>
    <property type="match status" value="1"/>
</dbReference>
<comment type="caution">
    <text evidence="17">The sequence shown here is derived from an EMBL/GenBank/DDBJ whole genome shotgun (WGS) entry which is preliminary data.</text>
</comment>
<evidence type="ECO:0000256" key="7">
    <source>
        <dbReference type="ARBA" id="ARBA00022723"/>
    </source>
</evidence>
<evidence type="ECO:0000256" key="5">
    <source>
        <dbReference type="ARBA" id="ARBA00022679"/>
    </source>
</evidence>
<comment type="similarity">
    <text evidence="13">Belongs to the RING-type zinc finger family. ATL subfamily.</text>
</comment>
<reference evidence="17 18" key="1">
    <citation type="submission" date="2024-01" db="EMBL/GenBank/DDBJ databases">
        <title>The genomes of 5 underutilized Papilionoideae crops provide insights into root nodulation and disease resistanc.</title>
        <authorList>
            <person name="Jiang F."/>
        </authorList>
    </citation>
    <scope>NUCLEOTIDE SEQUENCE [LARGE SCALE GENOMIC DNA]</scope>
    <source>
        <strain evidence="17">DUOXIRENSHENG_FW03</strain>
        <tissue evidence="17">Leaves</tissue>
    </source>
</reference>
<organism evidence="17 18">
    <name type="scientific">Psophocarpus tetragonolobus</name>
    <name type="common">Winged bean</name>
    <name type="synonym">Dolichos tetragonolobus</name>
    <dbReference type="NCBI Taxonomy" id="3891"/>
    <lineage>
        <taxon>Eukaryota</taxon>
        <taxon>Viridiplantae</taxon>
        <taxon>Streptophyta</taxon>
        <taxon>Embryophyta</taxon>
        <taxon>Tracheophyta</taxon>
        <taxon>Spermatophyta</taxon>
        <taxon>Magnoliopsida</taxon>
        <taxon>eudicotyledons</taxon>
        <taxon>Gunneridae</taxon>
        <taxon>Pentapetalae</taxon>
        <taxon>rosids</taxon>
        <taxon>fabids</taxon>
        <taxon>Fabales</taxon>
        <taxon>Fabaceae</taxon>
        <taxon>Papilionoideae</taxon>
        <taxon>50 kb inversion clade</taxon>
        <taxon>NPAAA clade</taxon>
        <taxon>indigoferoid/millettioid clade</taxon>
        <taxon>Phaseoleae</taxon>
        <taxon>Psophocarpus</taxon>
    </lineage>
</organism>
<evidence type="ECO:0000256" key="10">
    <source>
        <dbReference type="ARBA" id="ARBA00022833"/>
    </source>
</evidence>
<proteinExistence type="inferred from homology"/>
<dbReference type="PROSITE" id="PS50089">
    <property type="entry name" value="ZF_RING_2"/>
    <property type="match status" value="1"/>
</dbReference>
<protein>
    <recommendedName>
        <fullName evidence="4">RING-type E3 ubiquitin transferase</fullName>
        <ecNumber evidence="4">2.3.2.27</ecNumber>
    </recommendedName>
</protein>
<name>A0AAN9SR16_PSOTE</name>
<dbReference type="InterPro" id="IPR001841">
    <property type="entry name" value="Znf_RING"/>
</dbReference>
<keyword evidence="6 15" id="KW-0812">Transmembrane</keyword>
<dbReference type="SUPFAM" id="SSF57850">
    <property type="entry name" value="RING/U-box"/>
    <property type="match status" value="1"/>
</dbReference>
<dbReference type="GO" id="GO:0061630">
    <property type="term" value="F:ubiquitin protein ligase activity"/>
    <property type="evidence" value="ECO:0007669"/>
    <property type="project" value="UniProtKB-EC"/>
</dbReference>
<evidence type="ECO:0000256" key="8">
    <source>
        <dbReference type="ARBA" id="ARBA00022771"/>
    </source>
</evidence>
<evidence type="ECO:0000313" key="18">
    <source>
        <dbReference type="Proteomes" id="UP001386955"/>
    </source>
</evidence>
<dbReference type="InterPro" id="IPR013083">
    <property type="entry name" value="Znf_RING/FYVE/PHD"/>
</dbReference>
<dbReference type="GO" id="GO:0016567">
    <property type="term" value="P:protein ubiquitination"/>
    <property type="evidence" value="ECO:0007669"/>
    <property type="project" value="InterPro"/>
</dbReference>
<evidence type="ECO:0000313" key="17">
    <source>
        <dbReference type="EMBL" id="KAK7404614.1"/>
    </source>
</evidence>
<evidence type="ECO:0000256" key="3">
    <source>
        <dbReference type="ARBA" id="ARBA00004906"/>
    </source>
</evidence>
<dbReference type="GO" id="GO:0008270">
    <property type="term" value="F:zinc ion binding"/>
    <property type="evidence" value="ECO:0007669"/>
    <property type="project" value="UniProtKB-KW"/>
</dbReference>
<keyword evidence="8 14" id="KW-0863">Zinc-finger</keyword>
<evidence type="ECO:0000256" key="4">
    <source>
        <dbReference type="ARBA" id="ARBA00012483"/>
    </source>
</evidence>
<dbReference type="EC" id="2.3.2.27" evidence="4"/>
<dbReference type="Gene3D" id="3.30.40.10">
    <property type="entry name" value="Zinc/RING finger domain, C3HC4 (zinc finger)"/>
    <property type="match status" value="1"/>
</dbReference>
<keyword evidence="7" id="KW-0479">Metal-binding</keyword>
<keyword evidence="12 15" id="KW-0472">Membrane</keyword>
<comment type="subcellular location">
    <subcellularLocation>
        <location evidence="2">Membrane</location>
        <topology evidence="2">Single-pass membrane protein</topology>
    </subcellularLocation>
</comment>
<dbReference type="GO" id="GO:0016020">
    <property type="term" value="C:membrane"/>
    <property type="evidence" value="ECO:0007669"/>
    <property type="project" value="UniProtKB-SubCell"/>
</dbReference>
<dbReference type="AlphaFoldDB" id="A0AAN9SR16"/>
<sequence>MSSSDSAKPNDPAEWKIEEVISIIIVCVIFLALSDCFGIFKRLWCGIWRGRNQVQRPLLDESITDDPSLQLQSCGLELFVVESLPTFKFKKNEGQQNKATSVECAICLGEFEEGEWLKHLPHCTHSFHVSCIDTWFESHSSCPLCRSYVHHHILQSSAASHTLLQPLGREDFQRVQSIRSHSQNLSTTLQPSLPA</sequence>
<dbReference type="EMBL" id="JAYMYS010000002">
    <property type="protein sequence ID" value="KAK7404614.1"/>
    <property type="molecule type" value="Genomic_DNA"/>
</dbReference>
<keyword evidence="11 15" id="KW-1133">Transmembrane helix</keyword>
<keyword evidence="10" id="KW-0862">Zinc</keyword>
<dbReference type="PANTHER" id="PTHR46913:SF1">
    <property type="entry name" value="RING-H2 FINGER PROTEIN ATL16"/>
    <property type="match status" value="1"/>
</dbReference>
<evidence type="ECO:0000256" key="9">
    <source>
        <dbReference type="ARBA" id="ARBA00022786"/>
    </source>
</evidence>
<evidence type="ECO:0000256" key="12">
    <source>
        <dbReference type="ARBA" id="ARBA00023136"/>
    </source>
</evidence>